<feature type="transmembrane region" description="Helical" evidence="6">
    <location>
        <begin position="132"/>
        <end position="153"/>
    </location>
</feature>
<comment type="subcellular location">
    <subcellularLocation>
        <location evidence="1 6">Membrane</location>
        <topology evidence="1 6">Multi-pass membrane protein</topology>
    </subcellularLocation>
</comment>
<keyword evidence="3 6" id="KW-0812">Transmembrane</keyword>
<evidence type="ECO:0000313" key="8">
    <source>
        <dbReference type="Proteomes" id="UP000199600"/>
    </source>
</evidence>
<evidence type="ECO:0000256" key="5">
    <source>
        <dbReference type="ARBA" id="ARBA00023136"/>
    </source>
</evidence>
<evidence type="ECO:0000313" key="7">
    <source>
        <dbReference type="EMBL" id="SBT10355.1"/>
    </source>
</evidence>
<sequence length="191" mass="20279">MEAFLVSTGIVALAEIGDKTQLLAFILAARFRKPVPIILGILVATLTNHFLAGMLGSWITILLGPETLRWVLGVSFIAMALWTLVPDEFEEKDANLARFGVFGTTLIAFFFAEMGDKTQVATVALAAQYRTVIEVVAGTTFGMMLSNVPAVLLGDRVAARMPARAVHGVAAAIFAVLGIATLLGAGERIGF</sequence>
<dbReference type="AlphaFoldDB" id="A0A1A8XZJ3"/>
<dbReference type="PANTHER" id="PTHR12608">
    <property type="entry name" value="TRANSMEMBRANE PROTEIN HTP-1 RELATED"/>
    <property type="match status" value="1"/>
</dbReference>
<dbReference type="InterPro" id="IPR001727">
    <property type="entry name" value="GDT1-like"/>
</dbReference>
<dbReference type="RefSeq" id="WP_186411944.1">
    <property type="nucleotide sequence ID" value="NZ_FLQY01000343.1"/>
</dbReference>
<evidence type="ECO:0000256" key="6">
    <source>
        <dbReference type="RuleBase" id="RU365102"/>
    </source>
</evidence>
<keyword evidence="5 6" id="KW-0472">Membrane</keyword>
<dbReference type="PANTHER" id="PTHR12608:SF1">
    <property type="entry name" value="TRANSMEMBRANE PROTEIN 165"/>
    <property type="match status" value="1"/>
</dbReference>
<evidence type="ECO:0000256" key="1">
    <source>
        <dbReference type="ARBA" id="ARBA00004141"/>
    </source>
</evidence>
<feature type="transmembrane region" description="Helical" evidence="6">
    <location>
        <begin position="96"/>
        <end position="112"/>
    </location>
</feature>
<organism evidence="7 8">
    <name type="scientific">Candidatus Propionivibrio aalborgensis</name>
    <dbReference type="NCBI Taxonomy" id="1860101"/>
    <lineage>
        <taxon>Bacteria</taxon>
        <taxon>Pseudomonadati</taxon>
        <taxon>Pseudomonadota</taxon>
        <taxon>Betaproteobacteria</taxon>
        <taxon>Rhodocyclales</taxon>
        <taxon>Rhodocyclaceae</taxon>
        <taxon>Propionivibrio</taxon>
    </lineage>
</organism>
<comment type="similarity">
    <text evidence="2 6">Belongs to the GDT1 family.</text>
</comment>
<dbReference type="Pfam" id="PF01169">
    <property type="entry name" value="GDT1"/>
    <property type="match status" value="2"/>
</dbReference>
<reference evidence="7 8" key="1">
    <citation type="submission" date="2016-06" db="EMBL/GenBank/DDBJ databases">
        <authorList>
            <person name="Kjaerup R.B."/>
            <person name="Dalgaard T.S."/>
            <person name="Juul-Madsen H.R."/>
        </authorList>
    </citation>
    <scope>NUCLEOTIDE SEQUENCE [LARGE SCALE GENOMIC DNA]</scope>
    <source>
        <strain evidence="7">2</strain>
    </source>
</reference>
<evidence type="ECO:0000256" key="3">
    <source>
        <dbReference type="ARBA" id="ARBA00022692"/>
    </source>
</evidence>
<evidence type="ECO:0000256" key="4">
    <source>
        <dbReference type="ARBA" id="ARBA00022989"/>
    </source>
</evidence>
<feature type="transmembrane region" description="Helical" evidence="6">
    <location>
        <begin position="165"/>
        <end position="185"/>
    </location>
</feature>
<protein>
    <recommendedName>
        <fullName evidence="6">GDT1 family protein</fullName>
    </recommendedName>
</protein>
<name>A0A1A8XZJ3_9RHOO</name>
<dbReference type="EMBL" id="FLQY01000343">
    <property type="protein sequence ID" value="SBT10355.1"/>
    <property type="molecule type" value="Genomic_DNA"/>
</dbReference>
<evidence type="ECO:0000256" key="2">
    <source>
        <dbReference type="ARBA" id="ARBA00009190"/>
    </source>
</evidence>
<feature type="transmembrane region" description="Helical" evidence="6">
    <location>
        <begin position="37"/>
        <end position="61"/>
    </location>
</feature>
<accession>A0A1A8XZJ3</accession>
<feature type="transmembrane region" description="Helical" evidence="6">
    <location>
        <begin position="67"/>
        <end position="84"/>
    </location>
</feature>
<gene>
    <name evidence="7" type="ORF">PROAA_420031</name>
</gene>
<keyword evidence="4 6" id="KW-1133">Transmembrane helix</keyword>
<proteinExistence type="inferred from homology"/>
<keyword evidence="8" id="KW-1185">Reference proteome</keyword>
<dbReference type="GO" id="GO:0016020">
    <property type="term" value="C:membrane"/>
    <property type="evidence" value="ECO:0007669"/>
    <property type="project" value="UniProtKB-SubCell"/>
</dbReference>
<dbReference type="GO" id="GO:0046873">
    <property type="term" value="F:metal ion transmembrane transporter activity"/>
    <property type="evidence" value="ECO:0007669"/>
    <property type="project" value="InterPro"/>
</dbReference>
<dbReference type="Proteomes" id="UP000199600">
    <property type="component" value="Unassembled WGS sequence"/>
</dbReference>